<sequence>MALQLGRYGSREIMDFQIFNFSTKKPIMTMDYATSAQTENTAETVYARGGSGNPRRIAWHGDKQTTITVETQIFTMQHLALLAGEDISSGNNEIYKSEIATVEDGGSGKKTVKLKKTPVGQTADVAVFSYVKGILGASHEVEAISNNELTLVSTATAKVGEEVQVYYRWQATSSHKLSFTTKGFPPYVFMVGDTVYADEIAGEMVSSQLKYYKAKLQPNFTVSNSPTGDPSSLSLVFDVFPVKVDGVDTLYDMIMYEDE</sequence>
<accession>A0ABW3UIV9</accession>
<evidence type="ECO:0000313" key="2">
    <source>
        <dbReference type="Proteomes" id="UP001597180"/>
    </source>
</evidence>
<protein>
    <recommendedName>
        <fullName evidence="3">F5/8 type C domain-containing protein</fullName>
    </recommendedName>
</protein>
<name>A0ABW3UIV9_9BACL</name>
<organism evidence="1 2">
    <name type="scientific">Paenibacillus vulneris</name>
    <dbReference type="NCBI Taxonomy" id="1133364"/>
    <lineage>
        <taxon>Bacteria</taxon>
        <taxon>Bacillati</taxon>
        <taxon>Bacillota</taxon>
        <taxon>Bacilli</taxon>
        <taxon>Bacillales</taxon>
        <taxon>Paenibacillaceae</taxon>
        <taxon>Paenibacillus</taxon>
    </lineage>
</organism>
<reference evidence="2" key="1">
    <citation type="journal article" date="2019" name="Int. J. Syst. Evol. Microbiol.">
        <title>The Global Catalogue of Microorganisms (GCM) 10K type strain sequencing project: providing services to taxonomists for standard genome sequencing and annotation.</title>
        <authorList>
            <consortium name="The Broad Institute Genomics Platform"/>
            <consortium name="The Broad Institute Genome Sequencing Center for Infectious Disease"/>
            <person name="Wu L."/>
            <person name="Ma J."/>
        </authorList>
    </citation>
    <scope>NUCLEOTIDE SEQUENCE [LARGE SCALE GENOMIC DNA]</scope>
    <source>
        <strain evidence="2">CCUG 53270</strain>
    </source>
</reference>
<dbReference type="RefSeq" id="WP_345595182.1">
    <property type="nucleotide sequence ID" value="NZ_BAABJG010000055.1"/>
</dbReference>
<gene>
    <name evidence="1" type="ORF">ACFQ4B_05055</name>
</gene>
<evidence type="ECO:0000313" key="1">
    <source>
        <dbReference type="EMBL" id="MFD1219475.1"/>
    </source>
</evidence>
<proteinExistence type="predicted"/>
<evidence type="ECO:0008006" key="3">
    <source>
        <dbReference type="Google" id="ProtNLM"/>
    </source>
</evidence>
<keyword evidence="2" id="KW-1185">Reference proteome</keyword>
<comment type="caution">
    <text evidence="1">The sequence shown here is derived from an EMBL/GenBank/DDBJ whole genome shotgun (WGS) entry which is preliminary data.</text>
</comment>
<dbReference type="Proteomes" id="UP001597180">
    <property type="component" value="Unassembled WGS sequence"/>
</dbReference>
<dbReference type="EMBL" id="JBHTLU010000012">
    <property type="protein sequence ID" value="MFD1219475.1"/>
    <property type="molecule type" value="Genomic_DNA"/>
</dbReference>